<dbReference type="PANTHER" id="PTHR45786:SF66">
    <property type="entry name" value="HOOK MOTIF PROTEIN, PUTATIVE-RELATED"/>
    <property type="match status" value="1"/>
</dbReference>
<gene>
    <name evidence="1" type="ORF">Lalb_Chr02g0157071</name>
</gene>
<name>A0A6A4R376_LUPAL</name>
<proteinExistence type="predicted"/>
<dbReference type="PANTHER" id="PTHR45786">
    <property type="entry name" value="DNA BINDING PROTEIN-LIKE"/>
    <property type="match status" value="1"/>
</dbReference>
<evidence type="ECO:0008006" key="3">
    <source>
        <dbReference type="Google" id="ProtNLM"/>
    </source>
</evidence>
<dbReference type="EMBL" id="WOCE01000002">
    <property type="protein sequence ID" value="KAE9619796.1"/>
    <property type="molecule type" value="Genomic_DNA"/>
</dbReference>
<evidence type="ECO:0000313" key="2">
    <source>
        <dbReference type="Proteomes" id="UP000447434"/>
    </source>
</evidence>
<dbReference type="AlphaFoldDB" id="A0A6A4R376"/>
<accession>A0A6A4R376</accession>
<dbReference type="Proteomes" id="UP000447434">
    <property type="component" value="Chromosome 2"/>
</dbReference>
<keyword evidence="2" id="KW-1185">Reference proteome</keyword>
<organism evidence="1 2">
    <name type="scientific">Lupinus albus</name>
    <name type="common">White lupine</name>
    <name type="synonym">Lupinus termis</name>
    <dbReference type="NCBI Taxonomy" id="3870"/>
    <lineage>
        <taxon>Eukaryota</taxon>
        <taxon>Viridiplantae</taxon>
        <taxon>Streptophyta</taxon>
        <taxon>Embryophyta</taxon>
        <taxon>Tracheophyta</taxon>
        <taxon>Spermatophyta</taxon>
        <taxon>Magnoliopsida</taxon>
        <taxon>eudicotyledons</taxon>
        <taxon>Gunneridae</taxon>
        <taxon>Pentapetalae</taxon>
        <taxon>rosids</taxon>
        <taxon>fabids</taxon>
        <taxon>Fabales</taxon>
        <taxon>Fabaceae</taxon>
        <taxon>Papilionoideae</taxon>
        <taxon>50 kb inversion clade</taxon>
        <taxon>genistoids sensu lato</taxon>
        <taxon>core genistoids</taxon>
        <taxon>Genisteae</taxon>
        <taxon>Lupinus</taxon>
    </lineage>
</organism>
<comment type="caution">
    <text evidence="1">The sequence shown here is derived from an EMBL/GenBank/DDBJ whole genome shotgun (WGS) entry which is preliminary data.</text>
</comment>
<dbReference type="OrthoDB" id="1937254at2759"/>
<sequence>MKSLRLPWKVNIEFSSEDEDEFNNATLTSTFDKNQGYSDIGDPIMQCQHCGACMWYQERKRKHRNATTPKFELCCGDGRVQLPLLESPPPFLHHLLFDIKEKDSLNYQDNIRLYNMMFAFTSFGAKIDRSMNSGRGPPTIRIQGQPCHRIGSMLPLPGQFPKFAQLYIYDTEHEIQNRMEGIR</sequence>
<evidence type="ECO:0000313" key="1">
    <source>
        <dbReference type="EMBL" id="KAE9619796.1"/>
    </source>
</evidence>
<reference evidence="2" key="1">
    <citation type="journal article" date="2020" name="Nat. Commun.">
        <title>Genome sequence of the cluster root forming white lupin.</title>
        <authorList>
            <person name="Hufnagel B."/>
            <person name="Marques A."/>
            <person name="Soriano A."/>
            <person name="Marques L."/>
            <person name="Divol F."/>
            <person name="Doumas P."/>
            <person name="Sallet E."/>
            <person name="Mancinotti D."/>
            <person name="Carrere S."/>
            <person name="Marande W."/>
            <person name="Arribat S."/>
            <person name="Keller J."/>
            <person name="Huneau C."/>
            <person name="Blein T."/>
            <person name="Aime D."/>
            <person name="Laguerre M."/>
            <person name="Taylor J."/>
            <person name="Schubert V."/>
            <person name="Nelson M."/>
            <person name="Geu-Flores F."/>
            <person name="Crespi M."/>
            <person name="Gallardo-Guerrero K."/>
            <person name="Delaux P.-M."/>
            <person name="Salse J."/>
            <person name="Berges H."/>
            <person name="Guyot R."/>
            <person name="Gouzy J."/>
            <person name="Peret B."/>
        </authorList>
    </citation>
    <scope>NUCLEOTIDE SEQUENCE [LARGE SCALE GENOMIC DNA]</scope>
    <source>
        <strain evidence="2">cv. Amiga</strain>
    </source>
</reference>
<protein>
    <recommendedName>
        <fullName evidence="3">Helitron helicase-like domain-containing protein</fullName>
    </recommendedName>
</protein>